<organism evidence="2 3">
    <name type="scientific">Streptomyces yatensis</name>
    <dbReference type="NCBI Taxonomy" id="155177"/>
    <lineage>
        <taxon>Bacteria</taxon>
        <taxon>Bacillati</taxon>
        <taxon>Actinomycetota</taxon>
        <taxon>Actinomycetes</taxon>
        <taxon>Kitasatosporales</taxon>
        <taxon>Streptomycetaceae</taxon>
        <taxon>Streptomyces</taxon>
        <taxon>Streptomyces violaceusniger group</taxon>
    </lineage>
</organism>
<comment type="caution">
    <text evidence="2">The sequence shown here is derived from an EMBL/GenBank/DDBJ whole genome shotgun (WGS) entry which is preliminary data.</text>
</comment>
<keyword evidence="3" id="KW-1185">Reference proteome</keyword>
<sequence>MATAVSRASDASREAVDMPSRERLAVMTLVKTPPSARKLMASIAPVATVSATAAATPPASHARPGRRRFGARSVSLSSAIGTPPATSGAPGGAPETTVRGAPGRQEPAGAAAARRSRCFAALALLPHSRIEHHRRLPPGV</sequence>
<evidence type="ECO:0000313" key="3">
    <source>
        <dbReference type="Proteomes" id="UP001499947"/>
    </source>
</evidence>
<accession>A0ABN2GGQ0</accession>
<feature type="region of interest" description="Disordered" evidence="1">
    <location>
        <begin position="51"/>
        <end position="112"/>
    </location>
</feature>
<feature type="compositionally biased region" description="Low complexity" evidence="1">
    <location>
        <begin position="79"/>
        <end position="112"/>
    </location>
</feature>
<dbReference type="EMBL" id="BAAALR010000011">
    <property type="protein sequence ID" value="GAA1670881.1"/>
    <property type="molecule type" value="Genomic_DNA"/>
</dbReference>
<dbReference type="Proteomes" id="UP001499947">
    <property type="component" value="Unassembled WGS sequence"/>
</dbReference>
<protein>
    <submittedName>
        <fullName evidence="2">Uncharacterized protein</fullName>
    </submittedName>
</protein>
<reference evidence="2 3" key="1">
    <citation type="journal article" date="2019" name="Int. J. Syst. Evol. Microbiol.">
        <title>The Global Catalogue of Microorganisms (GCM) 10K type strain sequencing project: providing services to taxonomists for standard genome sequencing and annotation.</title>
        <authorList>
            <consortium name="The Broad Institute Genomics Platform"/>
            <consortium name="The Broad Institute Genome Sequencing Center for Infectious Disease"/>
            <person name="Wu L."/>
            <person name="Ma J."/>
        </authorList>
    </citation>
    <scope>NUCLEOTIDE SEQUENCE [LARGE SCALE GENOMIC DNA]</scope>
    <source>
        <strain evidence="2 3">JCM 13244</strain>
    </source>
</reference>
<name>A0ABN2GGQ0_9ACTN</name>
<feature type="compositionally biased region" description="Low complexity" evidence="1">
    <location>
        <begin position="51"/>
        <end position="62"/>
    </location>
</feature>
<evidence type="ECO:0000256" key="1">
    <source>
        <dbReference type="SAM" id="MobiDB-lite"/>
    </source>
</evidence>
<gene>
    <name evidence="2" type="ORF">GCM10009680_08340</name>
</gene>
<evidence type="ECO:0000313" key="2">
    <source>
        <dbReference type="EMBL" id="GAA1670881.1"/>
    </source>
</evidence>
<proteinExistence type="predicted"/>